<protein>
    <submittedName>
        <fullName evidence="1">Uncharacterized protein</fullName>
    </submittedName>
</protein>
<reference evidence="1" key="1">
    <citation type="submission" date="2020-03" db="EMBL/GenBank/DDBJ databases">
        <title>The deep terrestrial virosphere.</title>
        <authorList>
            <person name="Holmfeldt K."/>
            <person name="Nilsson E."/>
            <person name="Simone D."/>
            <person name="Lopez-Fernandez M."/>
            <person name="Wu X."/>
            <person name="de Brujin I."/>
            <person name="Lundin D."/>
            <person name="Andersson A."/>
            <person name="Bertilsson S."/>
            <person name="Dopson M."/>
        </authorList>
    </citation>
    <scope>NUCLEOTIDE SEQUENCE</scope>
    <source>
        <strain evidence="1">MM171B04282</strain>
    </source>
</reference>
<sequence length="66" mass="7805">MKPMIKIEDKKEPIYLYEAISGNVMIRPEDAGKIVGSRSHQRWRPLTLFERIKLIFGLTITNLEYR</sequence>
<organism evidence="1">
    <name type="scientific">viral metagenome</name>
    <dbReference type="NCBI Taxonomy" id="1070528"/>
    <lineage>
        <taxon>unclassified sequences</taxon>
        <taxon>metagenomes</taxon>
        <taxon>organismal metagenomes</taxon>
    </lineage>
</organism>
<evidence type="ECO:0000313" key="1">
    <source>
        <dbReference type="EMBL" id="QJH93290.1"/>
    </source>
</evidence>
<name>A0A6M3X629_9ZZZZ</name>
<proteinExistence type="predicted"/>
<gene>
    <name evidence="1" type="ORF">MM171B04282_0002</name>
</gene>
<accession>A0A6M3X629</accession>
<dbReference type="AlphaFoldDB" id="A0A6M3X629"/>
<dbReference type="EMBL" id="MT143964">
    <property type="protein sequence ID" value="QJH93290.1"/>
    <property type="molecule type" value="Genomic_DNA"/>
</dbReference>